<accession>A0A3E0TXK0</accession>
<feature type="chain" id="PRO_5017583808" evidence="2">
    <location>
        <begin position="25"/>
        <end position="483"/>
    </location>
</feature>
<proteinExistence type="predicted"/>
<feature type="transmembrane region" description="Helical" evidence="1">
    <location>
        <begin position="446"/>
        <end position="470"/>
    </location>
</feature>
<reference evidence="4" key="1">
    <citation type="submission" date="2018-08" db="EMBL/GenBank/DDBJ databases">
        <title>Thalassotalea euphylliae genome.</title>
        <authorList>
            <person name="Summers S."/>
            <person name="Rice S.A."/>
            <person name="Freckelton M.L."/>
            <person name="Nedved B.T."/>
            <person name="Hadfield M.G."/>
        </authorList>
    </citation>
    <scope>NUCLEOTIDE SEQUENCE [LARGE SCALE GENOMIC DNA]</scope>
    <source>
        <strain evidence="4">H3</strain>
    </source>
</reference>
<name>A0A3E0TXK0_9GAMM</name>
<evidence type="ECO:0000256" key="2">
    <source>
        <dbReference type="SAM" id="SignalP"/>
    </source>
</evidence>
<organism evidence="3 4">
    <name type="scientific">Thalassotalea euphylliae</name>
    <dbReference type="NCBI Taxonomy" id="1655234"/>
    <lineage>
        <taxon>Bacteria</taxon>
        <taxon>Pseudomonadati</taxon>
        <taxon>Pseudomonadota</taxon>
        <taxon>Gammaproteobacteria</taxon>
        <taxon>Alteromonadales</taxon>
        <taxon>Colwelliaceae</taxon>
        <taxon>Thalassotalea</taxon>
    </lineage>
</organism>
<keyword evidence="1" id="KW-1133">Transmembrane helix</keyword>
<evidence type="ECO:0000313" key="4">
    <source>
        <dbReference type="Proteomes" id="UP000256899"/>
    </source>
</evidence>
<keyword evidence="1" id="KW-0812">Transmembrane</keyword>
<gene>
    <name evidence="3" type="ORF">DXX94_00785</name>
</gene>
<keyword evidence="2" id="KW-0732">Signal</keyword>
<keyword evidence="1" id="KW-0472">Membrane</keyword>
<protein>
    <submittedName>
        <fullName evidence="3">TIGR03503 family protein</fullName>
    </submittedName>
</protein>
<comment type="caution">
    <text evidence="3">The sequence shown here is derived from an EMBL/GenBank/DDBJ whole genome shotgun (WGS) entry which is preliminary data.</text>
</comment>
<dbReference type="EMBL" id="QUOT01000001">
    <property type="protein sequence ID" value="REL29376.1"/>
    <property type="molecule type" value="Genomic_DNA"/>
</dbReference>
<dbReference type="NCBIfam" id="TIGR03503">
    <property type="entry name" value="TIGR03503 family protein"/>
    <property type="match status" value="1"/>
</dbReference>
<dbReference type="AlphaFoldDB" id="A0A3E0TXK0"/>
<dbReference type="RefSeq" id="WP_116013235.1">
    <property type="nucleotide sequence ID" value="NZ_QUOT01000001.1"/>
</dbReference>
<keyword evidence="4" id="KW-1185">Reference proteome</keyword>
<dbReference type="InterPro" id="IPR020010">
    <property type="entry name" value="CHP03503"/>
</dbReference>
<dbReference type="Proteomes" id="UP000256899">
    <property type="component" value="Unassembled WGS sequence"/>
</dbReference>
<evidence type="ECO:0000256" key="1">
    <source>
        <dbReference type="SAM" id="Phobius"/>
    </source>
</evidence>
<evidence type="ECO:0000313" key="3">
    <source>
        <dbReference type="EMBL" id="REL29376.1"/>
    </source>
</evidence>
<feature type="signal peptide" evidence="2">
    <location>
        <begin position="1"/>
        <end position="24"/>
    </location>
</feature>
<sequence>MVKISRLLAVGALSLSSLTHISQAVEQQEETSPQSNTMTMAGNKAMANNMSMDASKDKAMAQKPSPKIDYYDVDNVTNQIPYFDNRFRIDAQLDEVTLLFYRKMGSPPIILIRPDGSKVKVNQHDKESVEWYDDRTFDMIKMKRPMPGPWQAIGQIQPGSHIMVMSEVRLEVAPLPNIMLSGETIKMTGKLFNGELAIDNPSFKDVVRLDVDFYSTNNSAYNNFGAEPVKLTSFRDDGRNLDEYADDGIFTGEFELNFSPGEWIPLYLIKLPMASRELRQQPIIVHNNPITLTAETTMDSQSKHLLNIAIDDTHVDPDSMVFQGKVTFPDKQVEAFSIMEGQGSERIHEISYTEPGVHRVKISAFGETRNGREFRLVVPDFSFNVDRDPNELVATVNENGEIVQVSQEEIDQLAGNEEPKLSIEEELELLKEEQAAIKAAEEKETLLFIGIGNGIILVIAALGYGIFLFLRKRKTKQAAEKSE</sequence>